<organism evidence="8">
    <name type="scientific">Brassica cretica</name>
    <name type="common">Mustard</name>
    <dbReference type="NCBI Taxonomy" id="69181"/>
    <lineage>
        <taxon>Eukaryota</taxon>
        <taxon>Viridiplantae</taxon>
        <taxon>Streptophyta</taxon>
        <taxon>Embryophyta</taxon>
        <taxon>Tracheophyta</taxon>
        <taxon>Spermatophyta</taxon>
        <taxon>Magnoliopsida</taxon>
        <taxon>eudicotyledons</taxon>
        <taxon>Gunneridae</taxon>
        <taxon>Pentapetalae</taxon>
        <taxon>rosids</taxon>
        <taxon>malvids</taxon>
        <taxon>Brassicales</taxon>
        <taxon>Brassicaceae</taxon>
        <taxon>Brassiceae</taxon>
        <taxon>Brassica</taxon>
    </lineage>
</organism>
<evidence type="ECO:0000313" key="8">
    <source>
        <dbReference type="EMBL" id="KAF2593950.1"/>
    </source>
</evidence>
<evidence type="ECO:0000256" key="5">
    <source>
        <dbReference type="SAM" id="MobiDB-lite"/>
    </source>
</evidence>
<feature type="compositionally biased region" description="Basic and acidic residues" evidence="5">
    <location>
        <begin position="362"/>
        <end position="372"/>
    </location>
</feature>
<evidence type="ECO:0000256" key="3">
    <source>
        <dbReference type="ARBA" id="ARBA00023204"/>
    </source>
</evidence>
<evidence type="ECO:0000256" key="2">
    <source>
        <dbReference type="ARBA" id="ARBA00022763"/>
    </source>
</evidence>
<comment type="caution">
    <text evidence="8">The sequence shown here is derived from an EMBL/GenBank/DDBJ whole genome shotgun (WGS) entry which is preliminary data.</text>
</comment>
<dbReference type="Pfam" id="PF21796">
    <property type="entry name" value="Cac1_C"/>
    <property type="match status" value="2"/>
</dbReference>
<dbReference type="EMBL" id="QGKY02000164">
    <property type="protein sequence ID" value="KAF2593950.1"/>
    <property type="molecule type" value="Genomic_DNA"/>
</dbReference>
<sequence length="372" mass="41703">MVLLLNIDSQVVGPRRPLKKDPELDYEVDSDEEWEEEQAGESLSDCENDEEESLEEGCSKADDEEDDSEDDFMVPDGYLSEDEGVQVDRMDLDPSEQDSSSSPSKQQDQESLEFRALLHQQKQVQSLTDHALAKTQPLIICNLTHEKVSVLAAKDLEGTQKLEQICLRALVVRAFPCSSSLIEISISDIQDEDQETSKSSCSQSTPPSASKAKSIPDSDLPTIVSTIQSCSQGINKVVETLQQKFPDVPKTKLRQKVREISDFEDSRWQIKKEVLTKLGLSPSPDKGQKFPDVPKTKLRQKVREISDFEDSRWQIKKEVLTKLGLSPSPDKGVKRPKMISTFFSKRCLPPSTNPPPPAFVEEPARLDNENDA</sequence>
<dbReference type="PANTHER" id="PTHR15272:SF0">
    <property type="entry name" value="CHROMATIN ASSEMBLY FACTOR 1 SUBUNIT A"/>
    <property type="match status" value="1"/>
</dbReference>
<feature type="compositionally biased region" description="Low complexity" evidence="5">
    <location>
        <begin position="197"/>
        <end position="211"/>
    </location>
</feature>
<dbReference type="InterPro" id="IPR022043">
    <property type="entry name" value="CAF1A_DD"/>
</dbReference>
<feature type="compositionally biased region" description="Low complexity" evidence="5">
    <location>
        <begin position="97"/>
        <end position="106"/>
    </location>
</feature>
<evidence type="ECO:0000256" key="4">
    <source>
        <dbReference type="ARBA" id="ARBA00023242"/>
    </source>
</evidence>
<feature type="domain" description="Chromatin assembly factor 1 subunit Cac1-like C-terminal" evidence="7">
    <location>
        <begin position="220"/>
        <end position="270"/>
    </location>
</feature>
<dbReference type="GO" id="GO:0033186">
    <property type="term" value="C:CAF-1 complex"/>
    <property type="evidence" value="ECO:0007669"/>
    <property type="project" value="TreeGrafter"/>
</dbReference>
<comment type="subcellular location">
    <subcellularLocation>
        <location evidence="1">Nucleus</location>
    </subcellularLocation>
</comment>
<dbReference type="PANTHER" id="PTHR15272">
    <property type="entry name" value="CHROMATIN ASSEMBLY FACTOR 1 SUBUNIT A CAF-1 SUBUNIT A"/>
    <property type="match status" value="1"/>
</dbReference>
<evidence type="ECO:0000256" key="1">
    <source>
        <dbReference type="ARBA" id="ARBA00004123"/>
    </source>
</evidence>
<reference evidence="8" key="1">
    <citation type="submission" date="2019-12" db="EMBL/GenBank/DDBJ databases">
        <title>Genome sequencing and annotation of Brassica cretica.</title>
        <authorList>
            <person name="Studholme D.J."/>
            <person name="Sarris P.F."/>
        </authorList>
    </citation>
    <scope>NUCLEOTIDE SEQUENCE</scope>
    <source>
        <strain evidence="8">PFS-102/07</strain>
        <tissue evidence="8">Leaf</tissue>
    </source>
</reference>
<feature type="compositionally biased region" description="Acidic residues" evidence="5">
    <location>
        <begin position="62"/>
        <end position="82"/>
    </location>
</feature>
<name>A0A8S9KFE8_BRACR</name>
<keyword evidence="3" id="KW-0234">DNA repair</keyword>
<dbReference type="InterPro" id="IPR048800">
    <property type="entry name" value="Cac1-like_C"/>
</dbReference>
<feature type="domain" description="Chromatin assembly factor 1 subunit A dimerization" evidence="6">
    <location>
        <begin position="9"/>
        <end position="55"/>
    </location>
</feature>
<feature type="region of interest" description="Disordered" evidence="5">
    <location>
        <begin position="1"/>
        <end position="82"/>
    </location>
</feature>
<feature type="domain" description="Chromatin assembly factor 1 subunit Cac1-like C-terminal" evidence="7">
    <location>
        <begin position="288"/>
        <end position="315"/>
    </location>
</feature>
<evidence type="ECO:0000259" key="7">
    <source>
        <dbReference type="Pfam" id="PF21796"/>
    </source>
</evidence>
<feature type="region of interest" description="Disordered" evidence="5">
    <location>
        <begin position="91"/>
        <end position="110"/>
    </location>
</feature>
<evidence type="ECO:0008006" key="9">
    <source>
        <dbReference type="Google" id="ProtNLM"/>
    </source>
</evidence>
<accession>A0A8S9KFE8</accession>
<dbReference type="Pfam" id="PF12253">
    <property type="entry name" value="CAF1A_dimeriz"/>
    <property type="match status" value="1"/>
</dbReference>
<gene>
    <name evidence="8" type="ORF">F2Q70_00044922</name>
</gene>
<evidence type="ECO:0000259" key="6">
    <source>
        <dbReference type="Pfam" id="PF12253"/>
    </source>
</evidence>
<proteinExistence type="predicted"/>
<dbReference type="GO" id="GO:0006281">
    <property type="term" value="P:DNA repair"/>
    <property type="evidence" value="ECO:0007669"/>
    <property type="project" value="UniProtKB-KW"/>
</dbReference>
<protein>
    <recommendedName>
        <fullName evidence="9">Chromatin assembly factor 1 subunit FAS1</fullName>
    </recommendedName>
</protein>
<feature type="region of interest" description="Disordered" evidence="5">
    <location>
        <begin position="193"/>
        <end position="217"/>
    </location>
</feature>
<dbReference type="GO" id="GO:0006334">
    <property type="term" value="P:nucleosome assembly"/>
    <property type="evidence" value="ECO:0007669"/>
    <property type="project" value="TreeGrafter"/>
</dbReference>
<keyword evidence="2" id="KW-0227">DNA damage</keyword>
<dbReference type="GO" id="GO:0005634">
    <property type="term" value="C:nucleus"/>
    <property type="evidence" value="ECO:0007669"/>
    <property type="project" value="UniProtKB-SubCell"/>
</dbReference>
<keyword evidence="4" id="KW-0539">Nucleus</keyword>
<feature type="region of interest" description="Disordered" evidence="5">
    <location>
        <begin position="344"/>
        <end position="372"/>
    </location>
</feature>
<dbReference type="AlphaFoldDB" id="A0A8S9KFE8"/>
<feature type="compositionally biased region" description="Acidic residues" evidence="5">
    <location>
        <begin position="24"/>
        <end position="55"/>
    </location>
</feature>